<dbReference type="Gene3D" id="3.30.710.10">
    <property type="entry name" value="Potassium Channel Kv1.1, Chain A"/>
    <property type="match status" value="1"/>
</dbReference>
<gene>
    <name evidence="2" type="ORF">LEMA_P049860.1</name>
</gene>
<proteinExistence type="predicted"/>
<dbReference type="STRING" id="985895.E5R507"/>
<evidence type="ECO:0000313" key="2">
    <source>
        <dbReference type="EMBL" id="CBX92280.1"/>
    </source>
</evidence>
<dbReference type="Pfam" id="PF00651">
    <property type="entry name" value="BTB"/>
    <property type="match status" value="1"/>
</dbReference>
<dbReference type="InParanoid" id="E5R507"/>
<evidence type="ECO:0000313" key="3">
    <source>
        <dbReference type="Proteomes" id="UP000002668"/>
    </source>
</evidence>
<organism evidence="3">
    <name type="scientific">Leptosphaeria maculans (strain JN3 / isolate v23.1.3 / race Av1-4-5-6-7-8)</name>
    <name type="common">Blackleg fungus</name>
    <name type="synonym">Phoma lingam</name>
    <dbReference type="NCBI Taxonomy" id="985895"/>
    <lineage>
        <taxon>Eukaryota</taxon>
        <taxon>Fungi</taxon>
        <taxon>Dikarya</taxon>
        <taxon>Ascomycota</taxon>
        <taxon>Pezizomycotina</taxon>
        <taxon>Dothideomycetes</taxon>
        <taxon>Pleosporomycetidae</taxon>
        <taxon>Pleosporales</taxon>
        <taxon>Pleosporineae</taxon>
        <taxon>Leptosphaeriaceae</taxon>
        <taxon>Plenodomus</taxon>
        <taxon>Plenodomus lingam/Leptosphaeria maculans species complex</taxon>
    </lineage>
</organism>
<dbReference type="PANTHER" id="PTHR47843:SF2">
    <property type="entry name" value="BTB DOMAIN-CONTAINING PROTEIN"/>
    <property type="match status" value="1"/>
</dbReference>
<dbReference type="PANTHER" id="PTHR47843">
    <property type="entry name" value="BTB DOMAIN-CONTAINING PROTEIN-RELATED"/>
    <property type="match status" value="1"/>
</dbReference>
<dbReference type="PROSITE" id="PS50097">
    <property type="entry name" value="BTB"/>
    <property type="match status" value="1"/>
</dbReference>
<dbReference type="VEuPathDB" id="FungiDB:LEMA_P049860.1"/>
<dbReference type="SMART" id="SM00225">
    <property type="entry name" value="BTB"/>
    <property type="match status" value="1"/>
</dbReference>
<dbReference type="RefSeq" id="XP_003835645.1">
    <property type="nucleotide sequence ID" value="XM_003835597.1"/>
</dbReference>
<keyword evidence="3" id="KW-1185">Reference proteome</keyword>
<dbReference type="Proteomes" id="UP000002668">
    <property type="component" value="Genome"/>
</dbReference>
<sequence length="170" mass="19653">MLGSGARRPNPRISVKNAVFAKIVVGFDKAEFTIHQDLLTHHSPFFRAALTGKFEESETKEVVLADTKPEIVEFFVHWLYYGRFPEDRDDAALVDLWTCDDEKGSRKKTRNLIRLYIFCDKYDVPQLRHTVMDELYSVMTFRAGRLPDPSITSEAFEKLPDESGMCPVRY</sequence>
<dbReference type="SUPFAM" id="SSF54695">
    <property type="entry name" value="POZ domain"/>
    <property type="match status" value="1"/>
</dbReference>
<dbReference type="CDD" id="cd18186">
    <property type="entry name" value="BTB_POZ_ZBTB_KLHL-like"/>
    <property type="match status" value="1"/>
</dbReference>
<feature type="domain" description="BTB" evidence="1">
    <location>
        <begin position="21"/>
        <end position="88"/>
    </location>
</feature>
<evidence type="ECO:0000259" key="1">
    <source>
        <dbReference type="PROSITE" id="PS50097"/>
    </source>
</evidence>
<dbReference type="eggNOG" id="ENOG502SP89">
    <property type="taxonomic scope" value="Eukaryota"/>
</dbReference>
<name>E5R507_LEPMJ</name>
<dbReference type="GeneID" id="13283922"/>
<dbReference type="AlphaFoldDB" id="E5R507"/>
<dbReference type="OrthoDB" id="194443at2759"/>
<dbReference type="InterPro" id="IPR000210">
    <property type="entry name" value="BTB/POZ_dom"/>
</dbReference>
<dbReference type="InterPro" id="IPR011333">
    <property type="entry name" value="SKP1/BTB/POZ_sf"/>
</dbReference>
<dbReference type="EMBL" id="FP929083">
    <property type="protein sequence ID" value="CBX92280.1"/>
    <property type="molecule type" value="Genomic_DNA"/>
</dbReference>
<protein>
    <recommendedName>
        <fullName evidence="1">BTB domain-containing protein</fullName>
    </recommendedName>
</protein>
<dbReference type="HOGENOM" id="CLU_068279_2_2_1"/>
<accession>E5R507</accession>
<reference evidence="3" key="1">
    <citation type="journal article" date="2011" name="Nat. Commun.">
        <title>Effector diversification within compartments of the Leptosphaeria maculans genome affected by Repeat-Induced Point mutations.</title>
        <authorList>
            <person name="Rouxel T."/>
            <person name="Grandaubert J."/>
            <person name="Hane J.K."/>
            <person name="Hoede C."/>
            <person name="van de Wouw A.P."/>
            <person name="Couloux A."/>
            <person name="Dominguez V."/>
            <person name="Anthouard V."/>
            <person name="Bally P."/>
            <person name="Bourras S."/>
            <person name="Cozijnsen A.J."/>
            <person name="Ciuffetti L.M."/>
            <person name="Degrave A."/>
            <person name="Dilmaghani A."/>
            <person name="Duret L."/>
            <person name="Fudal I."/>
            <person name="Goodwin S.B."/>
            <person name="Gout L."/>
            <person name="Glaser N."/>
            <person name="Linglin J."/>
            <person name="Kema G.H.J."/>
            <person name="Lapalu N."/>
            <person name="Lawrence C.B."/>
            <person name="May K."/>
            <person name="Meyer M."/>
            <person name="Ollivier B."/>
            <person name="Poulain J."/>
            <person name="Schoch C.L."/>
            <person name="Simon A."/>
            <person name="Spatafora J.W."/>
            <person name="Stachowiak A."/>
            <person name="Turgeon B.G."/>
            <person name="Tyler B.M."/>
            <person name="Vincent D."/>
            <person name="Weissenbach J."/>
            <person name="Amselem J."/>
            <person name="Quesneville H."/>
            <person name="Oliver R.P."/>
            <person name="Wincker P."/>
            <person name="Balesdent M.-H."/>
            <person name="Howlett B.J."/>
        </authorList>
    </citation>
    <scope>NUCLEOTIDE SEQUENCE [LARGE SCALE GENOMIC DNA]</scope>
    <source>
        <strain evidence="3">JN3 / isolate v23.1.3 / race Av1-4-5-6-7-8</strain>
    </source>
</reference>